<feature type="coiled-coil region" evidence="1">
    <location>
        <begin position="456"/>
        <end position="533"/>
    </location>
</feature>
<evidence type="ECO:0000313" key="6">
    <source>
        <dbReference type="RefSeq" id="XP_025836825.1"/>
    </source>
</evidence>
<organism evidence="3 5">
    <name type="scientific">Agrilus planipennis</name>
    <name type="common">Emerald ash borer</name>
    <name type="synonym">Agrilus marcopoli</name>
    <dbReference type="NCBI Taxonomy" id="224129"/>
    <lineage>
        <taxon>Eukaryota</taxon>
        <taxon>Metazoa</taxon>
        <taxon>Ecdysozoa</taxon>
        <taxon>Arthropoda</taxon>
        <taxon>Hexapoda</taxon>
        <taxon>Insecta</taxon>
        <taxon>Pterygota</taxon>
        <taxon>Neoptera</taxon>
        <taxon>Endopterygota</taxon>
        <taxon>Coleoptera</taxon>
        <taxon>Polyphaga</taxon>
        <taxon>Elateriformia</taxon>
        <taxon>Buprestoidea</taxon>
        <taxon>Buprestidae</taxon>
        <taxon>Agrilinae</taxon>
        <taxon>Agrilus</taxon>
    </lineage>
</organism>
<evidence type="ECO:0000313" key="4">
    <source>
        <dbReference type="RefSeq" id="XP_018328696.1"/>
    </source>
</evidence>
<evidence type="ECO:0000313" key="5">
    <source>
        <dbReference type="RefSeq" id="XP_018328697.1"/>
    </source>
</evidence>
<reference evidence="4 5" key="1">
    <citation type="submission" date="2025-04" db="UniProtKB">
        <authorList>
            <consortium name="RefSeq"/>
        </authorList>
    </citation>
    <scope>IDENTIFICATION</scope>
    <source>
        <tissue evidence="4 5">Entire body</tissue>
    </source>
</reference>
<dbReference type="RefSeq" id="XP_025836825.1">
    <property type="nucleotide sequence ID" value="XM_025981040.1"/>
</dbReference>
<dbReference type="RefSeq" id="XP_018328697.1">
    <property type="nucleotide sequence ID" value="XM_018473195.1"/>
</dbReference>
<dbReference type="OrthoDB" id="8193675at2759"/>
<name>A0A1W4X782_AGRPL</name>
<dbReference type="AlphaFoldDB" id="A0A1W4X782"/>
<proteinExistence type="predicted"/>
<evidence type="ECO:0000256" key="2">
    <source>
        <dbReference type="SAM" id="MobiDB-lite"/>
    </source>
</evidence>
<dbReference type="GeneID" id="108739340"/>
<protein>
    <submittedName>
        <fullName evidence="4 5">Uncharacterized protein LOC108739340 isoform X1</fullName>
    </submittedName>
</protein>
<keyword evidence="3" id="KW-1185">Reference proteome</keyword>
<dbReference type="STRING" id="224129.A0A1W4X782"/>
<dbReference type="KEGG" id="apln:108739340"/>
<keyword evidence="1" id="KW-0175">Coiled coil</keyword>
<evidence type="ECO:0000256" key="1">
    <source>
        <dbReference type="SAM" id="Coils"/>
    </source>
</evidence>
<accession>A0A1W4X782</accession>
<dbReference type="Proteomes" id="UP000192223">
    <property type="component" value="Unplaced"/>
</dbReference>
<evidence type="ECO:0000313" key="3">
    <source>
        <dbReference type="Proteomes" id="UP000192223"/>
    </source>
</evidence>
<feature type="region of interest" description="Disordered" evidence="2">
    <location>
        <begin position="20"/>
        <end position="39"/>
    </location>
</feature>
<dbReference type="RefSeq" id="XP_018328696.1">
    <property type="nucleotide sequence ID" value="XM_018473194.1"/>
</dbReference>
<gene>
    <name evidence="4 5 6" type="primary">LOC108739340</name>
</gene>
<sequence length="715" mass="82103">MPRRRRYHRRKRYLKTLKKRNKRLQSESTTEDRKRENNATFDISKMTDVGLNITQIISPVCTPNLTPPSNVSLFCNIHSTSELLDNFAKTTEDRKSFLNNADFLKYDVENLPSATTNKETINCLSKSQSLKLRNEVAVQTESENTHLEEQKKTNAGCCEWNKADNLTNPVVIYKTPLKRLRDICFSPSQDFEEQHCTPMKDLSCRSLYTEYDKELFNAFSNSLDDPETEKKLYNKNDTFIRNKKTSTPLNKKVLDFKTDETFNINSSLTSENSKISEFLFSKCAATFPTTFSHLHKRKTTPRKYHQKFFKSKNFSINQHKKYPCLTHNYYINYAKFTNRSHNITLKHMSRINKIRFPTNKRSPDYTTKGRGINSRLLSKIVKCSNRFAKLPQKLSNIISWLGITFTKGMSSLCRLYSLNKTILSKTENLTNPTINNPNDSEPGVVCKNCDQNQVQISILTAKVGDLETEMNHIKREYQTQLTKLATKVGNFDLEMNHVKQEYQTQISSLTAQVDDLKNELKLQNEKIQKMTSTFFSNCNTYNSYQPSKSLQLDACGAPPPPPPPPPPPLLLAPAPIIRITSSTKLEKKMQKAGAENRPVISLDDILKVKLRKTAERKSPLRRLSPLKRSIQPIISSDMLRQIKLKPTSRSQTPLIDSSPLSATASPQASLMRILTNVDTNVRRVKRLKRSNGYSFDDSCRTLTSRRDVGKDRDFL</sequence>